<keyword evidence="3" id="KW-1185">Reference proteome</keyword>
<organism evidence="2 3">
    <name type="scientific">Leptidea sinapis</name>
    <dbReference type="NCBI Taxonomy" id="189913"/>
    <lineage>
        <taxon>Eukaryota</taxon>
        <taxon>Metazoa</taxon>
        <taxon>Ecdysozoa</taxon>
        <taxon>Arthropoda</taxon>
        <taxon>Hexapoda</taxon>
        <taxon>Insecta</taxon>
        <taxon>Pterygota</taxon>
        <taxon>Neoptera</taxon>
        <taxon>Endopterygota</taxon>
        <taxon>Lepidoptera</taxon>
        <taxon>Glossata</taxon>
        <taxon>Ditrysia</taxon>
        <taxon>Papilionoidea</taxon>
        <taxon>Pieridae</taxon>
        <taxon>Dismorphiinae</taxon>
        <taxon>Leptidea</taxon>
    </lineage>
</organism>
<accession>A0A5E4QFX9</accession>
<sequence>VSDLVSRLGSSAQLEELNLSWCSLTISTPLRRLLSVPTLTMLDLSNNRLYFLELQKSSEFIQPRQFMKDMRIAGILIEEELANGMADLFPGPLLDKGGKTIDIIKIVDMITRLWPWKKLPPTPPEVIPEPDITAKQKEKPKKGK</sequence>
<evidence type="ECO:0000256" key="1">
    <source>
        <dbReference type="SAM" id="MobiDB-lite"/>
    </source>
</evidence>
<dbReference type="Proteomes" id="UP000324832">
    <property type="component" value="Unassembled WGS sequence"/>
</dbReference>
<protein>
    <submittedName>
        <fullName evidence="2">Uncharacterized protein</fullName>
    </submittedName>
</protein>
<feature type="region of interest" description="Disordered" evidence="1">
    <location>
        <begin position="121"/>
        <end position="144"/>
    </location>
</feature>
<feature type="non-terminal residue" evidence="2">
    <location>
        <position position="1"/>
    </location>
</feature>
<dbReference type="AlphaFoldDB" id="A0A5E4QFX9"/>
<evidence type="ECO:0000313" key="2">
    <source>
        <dbReference type="EMBL" id="VVC97195.1"/>
    </source>
</evidence>
<reference evidence="2 3" key="1">
    <citation type="submission" date="2017-07" db="EMBL/GenBank/DDBJ databases">
        <authorList>
            <person name="Talla V."/>
            <person name="Backstrom N."/>
        </authorList>
    </citation>
    <scope>NUCLEOTIDE SEQUENCE [LARGE SCALE GENOMIC DNA]</scope>
</reference>
<dbReference type="SUPFAM" id="SSF52058">
    <property type="entry name" value="L domain-like"/>
    <property type="match status" value="1"/>
</dbReference>
<dbReference type="InterPro" id="IPR032675">
    <property type="entry name" value="LRR_dom_sf"/>
</dbReference>
<dbReference type="InterPro" id="IPR001611">
    <property type="entry name" value="Leu-rich_rpt"/>
</dbReference>
<dbReference type="Gene3D" id="3.80.10.10">
    <property type="entry name" value="Ribonuclease Inhibitor"/>
    <property type="match status" value="1"/>
</dbReference>
<feature type="non-terminal residue" evidence="2">
    <location>
        <position position="144"/>
    </location>
</feature>
<proteinExistence type="predicted"/>
<gene>
    <name evidence="2" type="ORF">LSINAPIS_LOCUS8533</name>
</gene>
<name>A0A5E4QFX9_9NEOP</name>
<evidence type="ECO:0000313" key="3">
    <source>
        <dbReference type="Proteomes" id="UP000324832"/>
    </source>
</evidence>
<dbReference type="EMBL" id="FZQP02003068">
    <property type="protein sequence ID" value="VVC97195.1"/>
    <property type="molecule type" value="Genomic_DNA"/>
</dbReference>
<dbReference type="Pfam" id="PF00560">
    <property type="entry name" value="LRR_1"/>
    <property type="match status" value="2"/>
</dbReference>